<dbReference type="OrthoDB" id="9790442at2"/>
<dbReference type="GO" id="GO:0000155">
    <property type="term" value="F:phosphorelay sensor kinase activity"/>
    <property type="evidence" value="ECO:0007669"/>
    <property type="project" value="InterPro"/>
</dbReference>
<sequence length="425" mass="48278">MTYYVIGGILLVVIAYLLVQCIKVKRTLGNKNKELLQLQEQTQKQYEAQQSYISLLSQELRVPLYGIMGLTHLIEEENPKLKDNKKIKSLKFSSNYLLMLINNVLHINYMDAEEIELQNTIFDVKEITQNLIHSFSYATENSDNKLEYHFDPEIQNQVVGDPTVLTQILMNLLSNALRFTENGSVHFSVDLIKNQENTYTISFKVHHNGFEISKEDQKSIYKEFMNIDQAKTSYLGTGLNSRIVNKLANLLNGEVIKENNAKIGSEYAFVVNLPIHQTEKTAEQPATSSMASKDEETSTIPEQVRALVVDDNKLNLLVADKMLSKENFNCTTIDNGFDAIELAKNNTYDVILMDINMPKLNGIGTTKRIREFDPKTPIIALTAVDVTQLNRQILHAGLNDYILKPYSKGQLLEIIDKHLKDTSPS</sequence>
<dbReference type="InterPro" id="IPR011006">
    <property type="entry name" value="CheY-like_superfamily"/>
</dbReference>
<dbReference type="RefSeq" id="WP_073313476.1">
    <property type="nucleotide sequence ID" value="NZ_FQYP01000001.1"/>
</dbReference>
<dbReference type="InterPro" id="IPR003661">
    <property type="entry name" value="HisK_dim/P_dom"/>
</dbReference>
<accession>A0A1M6AX41</accession>
<dbReference type="CDD" id="cd17546">
    <property type="entry name" value="REC_hyHK_CKI1_RcsC-like"/>
    <property type="match status" value="1"/>
</dbReference>
<keyword evidence="8" id="KW-0418">Kinase</keyword>
<dbReference type="AlphaFoldDB" id="A0A1M6AX41"/>
<dbReference type="CDD" id="cd00082">
    <property type="entry name" value="HisKA"/>
    <property type="match status" value="1"/>
</dbReference>
<dbReference type="SMART" id="SM00388">
    <property type="entry name" value="HisKA"/>
    <property type="match status" value="1"/>
</dbReference>
<dbReference type="InterPro" id="IPR003594">
    <property type="entry name" value="HATPase_dom"/>
</dbReference>
<dbReference type="Pfam" id="PF00512">
    <property type="entry name" value="HisKA"/>
    <property type="match status" value="1"/>
</dbReference>
<feature type="domain" description="Response regulatory" evidence="7">
    <location>
        <begin position="305"/>
        <end position="419"/>
    </location>
</feature>
<evidence type="ECO:0000313" key="9">
    <source>
        <dbReference type="Proteomes" id="UP000184432"/>
    </source>
</evidence>
<gene>
    <name evidence="8" type="ORF">SAMN04488508_101511</name>
</gene>
<dbReference type="Gene3D" id="3.40.50.2300">
    <property type="match status" value="1"/>
</dbReference>
<comment type="catalytic activity">
    <reaction evidence="1">
        <text>ATP + protein L-histidine = ADP + protein N-phospho-L-histidine.</text>
        <dbReference type="EC" id="2.7.13.3"/>
    </reaction>
</comment>
<keyword evidence="9" id="KW-1185">Reference proteome</keyword>
<keyword evidence="3 5" id="KW-0597">Phosphoprotein</keyword>
<dbReference type="SUPFAM" id="SSF47384">
    <property type="entry name" value="Homodimeric domain of signal transducing histidine kinase"/>
    <property type="match status" value="1"/>
</dbReference>
<dbReference type="SUPFAM" id="SSF52172">
    <property type="entry name" value="CheY-like"/>
    <property type="match status" value="1"/>
</dbReference>
<dbReference type="SMART" id="SM00387">
    <property type="entry name" value="HATPase_c"/>
    <property type="match status" value="1"/>
</dbReference>
<evidence type="ECO:0000259" key="7">
    <source>
        <dbReference type="PROSITE" id="PS50110"/>
    </source>
</evidence>
<proteinExistence type="predicted"/>
<dbReference type="Gene3D" id="3.30.565.10">
    <property type="entry name" value="Histidine kinase-like ATPase, C-terminal domain"/>
    <property type="match status" value="1"/>
</dbReference>
<dbReference type="PANTHER" id="PTHR45339:SF1">
    <property type="entry name" value="HYBRID SIGNAL TRANSDUCTION HISTIDINE KINASE J"/>
    <property type="match status" value="1"/>
</dbReference>
<dbReference type="InterPro" id="IPR005467">
    <property type="entry name" value="His_kinase_dom"/>
</dbReference>
<reference evidence="9" key="1">
    <citation type="submission" date="2016-11" db="EMBL/GenBank/DDBJ databases">
        <authorList>
            <person name="Varghese N."/>
            <person name="Submissions S."/>
        </authorList>
    </citation>
    <scope>NUCLEOTIDE SEQUENCE [LARGE SCALE GENOMIC DNA]</scope>
    <source>
        <strain evidence="9">DSM 22623</strain>
    </source>
</reference>
<dbReference type="EC" id="2.7.13.3" evidence="2"/>
<dbReference type="InterPro" id="IPR036890">
    <property type="entry name" value="HATPase_C_sf"/>
</dbReference>
<feature type="modified residue" description="4-aspartylphosphate" evidence="5">
    <location>
        <position position="354"/>
    </location>
</feature>
<dbReference type="Proteomes" id="UP000184432">
    <property type="component" value="Unassembled WGS sequence"/>
</dbReference>
<dbReference type="Gene3D" id="1.10.287.130">
    <property type="match status" value="1"/>
</dbReference>
<evidence type="ECO:0000256" key="3">
    <source>
        <dbReference type="ARBA" id="ARBA00022553"/>
    </source>
</evidence>
<evidence type="ECO:0000256" key="1">
    <source>
        <dbReference type="ARBA" id="ARBA00000085"/>
    </source>
</evidence>
<dbReference type="SMART" id="SM00448">
    <property type="entry name" value="REC"/>
    <property type="match status" value="1"/>
</dbReference>
<organism evidence="8 9">
    <name type="scientific">Aquimarina spongiae</name>
    <dbReference type="NCBI Taxonomy" id="570521"/>
    <lineage>
        <taxon>Bacteria</taxon>
        <taxon>Pseudomonadati</taxon>
        <taxon>Bacteroidota</taxon>
        <taxon>Flavobacteriia</taxon>
        <taxon>Flavobacteriales</taxon>
        <taxon>Flavobacteriaceae</taxon>
        <taxon>Aquimarina</taxon>
    </lineage>
</organism>
<evidence type="ECO:0000256" key="5">
    <source>
        <dbReference type="PROSITE-ProRule" id="PRU00169"/>
    </source>
</evidence>
<evidence type="ECO:0000259" key="6">
    <source>
        <dbReference type="PROSITE" id="PS50109"/>
    </source>
</evidence>
<evidence type="ECO:0000256" key="2">
    <source>
        <dbReference type="ARBA" id="ARBA00012438"/>
    </source>
</evidence>
<evidence type="ECO:0000256" key="4">
    <source>
        <dbReference type="ARBA" id="ARBA00023012"/>
    </source>
</evidence>
<dbReference type="Pfam" id="PF00072">
    <property type="entry name" value="Response_reg"/>
    <property type="match status" value="1"/>
</dbReference>
<protein>
    <recommendedName>
        <fullName evidence="2">histidine kinase</fullName>
        <ecNumber evidence="2">2.7.13.3</ecNumber>
    </recommendedName>
</protein>
<dbReference type="PANTHER" id="PTHR45339">
    <property type="entry name" value="HYBRID SIGNAL TRANSDUCTION HISTIDINE KINASE J"/>
    <property type="match status" value="1"/>
</dbReference>
<dbReference type="InterPro" id="IPR001789">
    <property type="entry name" value="Sig_transdc_resp-reg_receiver"/>
</dbReference>
<dbReference type="PROSITE" id="PS50110">
    <property type="entry name" value="RESPONSE_REGULATORY"/>
    <property type="match status" value="1"/>
</dbReference>
<name>A0A1M6AX41_9FLAO</name>
<dbReference type="STRING" id="570521.SAMN04488508_101511"/>
<evidence type="ECO:0000313" key="8">
    <source>
        <dbReference type="EMBL" id="SHI40783.1"/>
    </source>
</evidence>
<keyword evidence="8" id="KW-0808">Transferase</keyword>
<dbReference type="Pfam" id="PF02518">
    <property type="entry name" value="HATPase_c"/>
    <property type="match status" value="1"/>
</dbReference>
<dbReference type="SUPFAM" id="SSF55874">
    <property type="entry name" value="ATPase domain of HSP90 chaperone/DNA topoisomerase II/histidine kinase"/>
    <property type="match status" value="1"/>
</dbReference>
<keyword evidence="4" id="KW-0902">Two-component regulatory system</keyword>
<dbReference type="EMBL" id="FQYP01000001">
    <property type="protein sequence ID" value="SHI40783.1"/>
    <property type="molecule type" value="Genomic_DNA"/>
</dbReference>
<feature type="domain" description="Histidine kinase" evidence="6">
    <location>
        <begin position="55"/>
        <end position="277"/>
    </location>
</feature>
<dbReference type="PROSITE" id="PS50109">
    <property type="entry name" value="HIS_KIN"/>
    <property type="match status" value="1"/>
</dbReference>
<dbReference type="InterPro" id="IPR036097">
    <property type="entry name" value="HisK_dim/P_sf"/>
</dbReference>